<dbReference type="InterPro" id="IPR001466">
    <property type="entry name" value="Beta-lactam-related"/>
</dbReference>
<feature type="domain" description="Peptidase S12 Pab87-related C-terminal" evidence="2">
    <location>
        <begin position="446"/>
        <end position="519"/>
    </location>
</feature>
<evidence type="ECO:0000313" key="4">
    <source>
        <dbReference type="Proteomes" id="UP001208017"/>
    </source>
</evidence>
<keyword evidence="3" id="KW-0378">Hydrolase</keyword>
<dbReference type="InterPro" id="IPR050491">
    <property type="entry name" value="AmpC-like"/>
</dbReference>
<protein>
    <submittedName>
        <fullName evidence="3">Serine hydrolase</fullName>
    </submittedName>
</protein>
<comment type="caution">
    <text evidence="3">The sequence shown here is derived from an EMBL/GenBank/DDBJ whole genome shotgun (WGS) entry which is preliminary data.</text>
</comment>
<evidence type="ECO:0000259" key="1">
    <source>
        <dbReference type="Pfam" id="PF00144"/>
    </source>
</evidence>
<dbReference type="InterPro" id="IPR012338">
    <property type="entry name" value="Beta-lactam/transpept-like"/>
</dbReference>
<dbReference type="EMBL" id="JAPMLT010000001">
    <property type="protein sequence ID" value="MCX7568824.1"/>
    <property type="molecule type" value="Genomic_DNA"/>
</dbReference>
<organism evidence="3 4">
    <name type="scientific">Tumebacillus lacus</name>
    <dbReference type="NCBI Taxonomy" id="2995335"/>
    <lineage>
        <taxon>Bacteria</taxon>
        <taxon>Bacillati</taxon>
        <taxon>Bacillota</taxon>
        <taxon>Bacilli</taxon>
        <taxon>Bacillales</taxon>
        <taxon>Alicyclobacillaceae</taxon>
        <taxon>Tumebacillus</taxon>
    </lineage>
</organism>
<dbReference type="PANTHER" id="PTHR46825:SF15">
    <property type="entry name" value="BETA-LACTAMASE-RELATED DOMAIN-CONTAINING PROTEIN"/>
    <property type="match status" value="1"/>
</dbReference>
<reference evidence="3 4" key="1">
    <citation type="submission" date="2022-11" db="EMBL/GenBank/DDBJ databases">
        <title>Study of microbial diversity in lake waters.</title>
        <authorList>
            <person name="Zhang J."/>
        </authorList>
    </citation>
    <scope>NUCLEOTIDE SEQUENCE [LARGE SCALE GENOMIC DNA]</scope>
    <source>
        <strain evidence="3 4">DT12</strain>
    </source>
</reference>
<sequence>MNYLALEAWIEEEMRTRHVPGLAVAVIQEGELVYARGFGVTGLGEQAVPVTADTLFRVGSVTKQMTAILILRLVEAGLLDLDRPVIDYLPEFRLSDAQATEAITLRLLLAHSSGLINQADHYGSRDPQGLRRYVLHEISKLPVWYVPGQVFSYSNNNYNIAGLIAETVTGCSYDDLMQEYVFDALGMSRTTFDPLRAMGLGLAMPVMRGGDGEWSPLPVFPENTVNHPSFFAMSSVRDLAHLALFHMHRGQFGGRQVVRADLVDEMHRPQQRNYYTSRLAAGLGIFSNVRKGVPLLTHFGDISSYSADIITVPTHKAAVIVVNNNEFPIYDILYKILDQLVPGTEATGDTDAPTEDRELWQRLVGVYYGPFCGQLEIAVEEEQLILRHNGTRRALRRHADDLFACLDEEGTHVATLGVVANEGDIDIVTVNNNFAKRLNRVPKRWEPTAEQLSAYTGTYAHHEIVSCEITAQEGRLSVTDEHGTVELAPYREHLFLHPHFGTYLFEVEADGQAERLLWSHFLPMKRRETP</sequence>
<dbReference type="Pfam" id="PF00144">
    <property type="entry name" value="Beta-lactamase"/>
    <property type="match status" value="1"/>
</dbReference>
<name>A0ABT3WW13_9BACL</name>
<dbReference type="InterPro" id="IPR021860">
    <property type="entry name" value="Peptidase_S12_Pab87-rel_C"/>
</dbReference>
<dbReference type="Gene3D" id="3.40.710.10">
    <property type="entry name" value="DD-peptidase/beta-lactamase superfamily"/>
    <property type="match status" value="1"/>
</dbReference>
<dbReference type="SUPFAM" id="SSF56601">
    <property type="entry name" value="beta-lactamase/transpeptidase-like"/>
    <property type="match status" value="1"/>
</dbReference>
<dbReference type="Pfam" id="PF11954">
    <property type="entry name" value="DUF3471"/>
    <property type="match status" value="1"/>
</dbReference>
<keyword evidence="4" id="KW-1185">Reference proteome</keyword>
<feature type="domain" description="Beta-lactamase-related" evidence="1">
    <location>
        <begin position="6"/>
        <end position="326"/>
    </location>
</feature>
<evidence type="ECO:0000313" key="3">
    <source>
        <dbReference type="EMBL" id="MCX7568824.1"/>
    </source>
</evidence>
<gene>
    <name evidence="3" type="ORF">OS242_02405</name>
</gene>
<dbReference type="PANTHER" id="PTHR46825">
    <property type="entry name" value="D-ALANYL-D-ALANINE-CARBOXYPEPTIDASE/ENDOPEPTIDASE AMPH"/>
    <property type="match status" value="1"/>
</dbReference>
<accession>A0ABT3WW13</accession>
<dbReference type="RefSeq" id="WP_267150061.1">
    <property type="nucleotide sequence ID" value="NZ_JAPMLT010000001.1"/>
</dbReference>
<dbReference type="GO" id="GO:0016787">
    <property type="term" value="F:hydrolase activity"/>
    <property type="evidence" value="ECO:0007669"/>
    <property type="project" value="UniProtKB-KW"/>
</dbReference>
<proteinExistence type="predicted"/>
<evidence type="ECO:0000259" key="2">
    <source>
        <dbReference type="Pfam" id="PF11954"/>
    </source>
</evidence>
<dbReference type="Proteomes" id="UP001208017">
    <property type="component" value="Unassembled WGS sequence"/>
</dbReference>